<sequence length="713" mass="79370">MDKSPATIRSRSKKTGNVLYDCLAVRVLLRASASASAAALTDDEPPKQVVYKSRATVVWRSAVHILPAAVSVFLAFINIKGYFIGASLQGDDDADSLKFATLQVVAKDPSTPFGLRKKWPVGGGIFWLNGSDTQLWPTYLDKEYLENVNCSTIQNRLTSPWCPSYGFESLQPLIGTWWGPEPHSQFDQQGSDIRKVIHYSSSRVDQKDTWVYTTHAPTANLQDAIVTRYRDSLDLLREVSPDSPLEAKPANIYLAKSKLYQVKTKVPLVRTCCHPQPPINSSSMPTSVYFPKFEEYQIYRNSSEIGPVFEMDTLQLLNQEMVRRNYSLPRDHNFPILAIPVEMPEEEVASLGLLLIHLDPEATAELPRWDVMACSIDTRWAKGRSIIETNGLRPDLVSHEFMSDRVANTVRTELDIAGADSFESLSWAPPNDGNLERIRLRMGWYDLLSPLIPSTEMNVQPGWGAVTIQPPGSTADTYGTTIEQLIKLTTFPNTTLSLTGQIRVKKSVEVIIAATVADGLSRCGAHMHIGASQNISNWQADRYNVTYARTQVRLGEPVETFPLPEVLVGRPHTQMTMRAIYTGYVISITNSFDRFCVVLLLAYAAVAVAHTLWCLKPGRGRAHEAWSTIPELVALSQQSDPEPPSILSNTCAGVRSLETIGRVAVVECVDEPGREELQLRLGKDFRTDGIHEIARPQPGVEYGAREYKRVISP</sequence>
<dbReference type="Proteomes" id="UP001148614">
    <property type="component" value="Unassembled WGS sequence"/>
</dbReference>
<reference evidence="2" key="1">
    <citation type="submission" date="2022-07" db="EMBL/GenBank/DDBJ databases">
        <title>Genome Sequence of Xylaria arbuscula.</title>
        <authorList>
            <person name="Buettner E."/>
        </authorList>
    </citation>
    <scope>NUCLEOTIDE SEQUENCE</scope>
    <source>
        <strain evidence="2">VT107</strain>
    </source>
</reference>
<name>A0A9W8NDR4_9PEZI</name>
<accession>A0A9W8NDR4</accession>
<gene>
    <name evidence="2" type="ORF">NPX13_g5765</name>
</gene>
<evidence type="ECO:0000256" key="1">
    <source>
        <dbReference type="SAM" id="Phobius"/>
    </source>
</evidence>
<keyword evidence="3" id="KW-1185">Reference proteome</keyword>
<protein>
    <recommendedName>
        <fullName evidence="4">Transmembrane protein</fullName>
    </recommendedName>
</protein>
<dbReference type="AlphaFoldDB" id="A0A9W8NDR4"/>
<dbReference type="VEuPathDB" id="FungiDB:F4678DRAFT_475278"/>
<evidence type="ECO:0000313" key="2">
    <source>
        <dbReference type="EMBL" id="KAJ3570335.1"/>
    </source>
</evidence>
<keyword evidence="1" id="KW-0812">Transmembrane</keyword>
<evidence type="ECO:0008006" key="4">
    <source>
        <dbReference type="Google" id="ProtNLM"/>
    </source>
</evidence>
<keyword evidence="1" id="KW-1133">Transmembrane helix</keyword>
<dbReference type="EMBL" id="JANPWZ010000946">
    <property type="protein sequence ID" value="KAJ3570335.1"/>
    <property type="molecule type" value="Genomic_DNA"/>
</dbReference>
<proteinExistence type="predicted"/>
<keyword evidence="1" id="KW-0472">Membrane</keyword>
<feature type="transmembrane region" description="Helical" evidence="1">
    <location>
        <begin position="61"/>
        <end position="79"/>
    </location>
</feature>
<organism evidence="2 3">
    <name type="scientific">Xylaria arbuscula</name>
    <dbReference type="NCBI Taxonomy" id="114810"/>
    <lineage>
        <taxon>Eukaryota</taxon>
        <taxon>Fungi</taxon>
        <taxon>Dikarya</taxon>
        <taxon>Ascomycota</taxon>
        <taxon>Pezizomycotina</taxon>
        <taxon>Sordariomycetes</taxon>
        <taxon>Xylariomycetidae</taxon>
        <taxon>Xylariales</taxon>
        <taxon>Xylariaceae</taxon>
        <taxon>Xylaria</taxon>
    </lineage>
</organism>
<comment type="caution">
    <text evidence="2">The sequence shown here is derived from an EMBL/GenBank/DDBJ whole genome shotgun (WGS) entry which is preliminary data.</text>
</comment>
<evidence type="ECO:0000313" key="3">
    <source>
        <dbReference type="Proteomes" id="UP001148614"/>
    </source>
</evidence>